<dbReference type="EMBL" id="ML993594">
    <property type="protein sequence ID" value="KAF2167278.1"/>
    <property type="molecule type" value="Genomic_DNA"/>
</dbReference>
<feature type="compositionally biased region" description="Polar residues" evidence="1">
    <location>
        <begin position="131"/>
        <end position="150"/>
    </location>
</feature>
<dbReference type="RefSeq" id="XP_033668167.1">
    <property type="nucleotide sequence ID" value="XM_033816868.1"/>
</dbReference>
<dbReference type="Proteomes" id="UP000799537">
    <property type="component" value="Unassembled WGS sequence"/>
</dbReference>
<feature type="region of interest" description="Disordered" evidence="1">
    <location>
        <begin position="1"/>
        <end position="34"/>
    </location>
</feature>
<evidence type="ECO:0000313" key="3">
    <source>
        <dbReference type="Proteomes" id="UP000799537"/>
    </source>
</evidence>
<name>A0A6A6CM28_ZASCE</name>
<gene>
    <name evidence="2" type="ORF">M409DRAFT_66282</name>
</gene>
<keyword evidence="3" id="KW-1185">Reference proteome</keyword>
<dbReference type="GeneID" id="54570140"/>
<feature type="compositionally biased region" description="Polar residues" evidence="1">
    <location>
        <begin position="101"/>
        <end position="112"/>
    </location>
</feature>
<feature type="region of interest" description="Disordered" evidence="1">
    <location>
        <begin position="162"/>
        <end position="232"/>
    </location>
</feature>
<feature type="compositionally biased region" description="Basic and acidic residues" evidence="1">
    <location>
        <begin position="599"/>
        <end position="608"/>
    </location>
</feature>
<evidence type="ECO:0000313" key="2">
    <source>
        <dbReference type="EMBL" id="KAF2167278.1"/>
    </source>
</evidence>
<accession>A0A6A6CM28</accession>
<proteinExistence type="predicted"/>
<protein>
    <submittedName>
        <fullName evidence="2">Uncharacterized protein</fullName>
    </submittedName>
</protein>
<reference evidence="2" key="1">
    <citation type="journal article" date="2020" name="Stud. Mycol.">
        <title>101 Dothideomycetes genomes: a test case for predicting lifestyles and emergence of pathogens.</title>
        <authorList>
            <person name="Haridas S."/>
            <person name="Albert R."/>
            <person name="Binder M."/>
            <person name="Bloem J."/>
            <person name="Labutti K."/>
            <person name="Salamov A."/>
            <person name="Andreopoulos B."/>
            <person name="Baker S."/>
            <person name="Barry K."/>
            <person name="Bills G."/>
            <person name="Bluhm B."/>
            <person name="Cannon C."/>
            <person name="Castanera R."/>
            <person name="Culley D."/>
            <person name="Daum C."/>
            <person name="Ezra D."/>
            <person name="Gonzalez J."/>
            <person name="Henrissat B."/>
            <person name="Kuo A."/>
            <person name="Liang C."/>
            <person name="Lipzen A."/>
            <person name="Lutzoni F."/>
            <person name="Magnuson J."/>
            <person name="Mondo S."/>
            <person name="Nolan M."/>
            <person name="Ohm R."/>
            <person name="Pangilinan J."/>
            <person name="Park H.-J."/>
            <person name="Ramirez L."/>
            <person name="Alfaro M."/>
            <person name="Sun H."/>
            <person name="Tritt A."/>
            <person name="Yoshinaga Y."/>
            <person name="Zwiers L.-H."/>
            <person name="Turgeon B."/>
            <person name="Goodwin S."/>
            <person name="Spatafora J."/>
            <person name="Crous P."/>
            <person name="Grigoriev I."/>
        </authorList>
    </citation>
    <scope>NUCLEOTIDE SEQUENCE</scope>
    <source>
        <strain evidence="2">ATCC 36951</strain>
    </source>
</reference>
<feature type="region of interest" description="Disordered" evidence="1">
    <location>
        <begin position="68"/>
        <end position="150"/>
    </location>
</feature>
<sequence>MAPTQLSLFPAPSNGVPRKPSLRRTGTDNVPNAAGELNFKGVAFQVVSSSRTPARVQPAQDTFKHSFFCDPSPPQDMTIKPDTDPSSSPEVEISVRRQQRTQRQFSPRASRSQEADDCCETEEDQLPELPHNTNFGSSSPQKRNSSQLQRPNLPQHISTMATAPTTDVARSPINEDDKLSPLPDRTTFKAVAPSPPTEYPSTIRSESPVPSKSTEKTTNFTPMKSIFPVYDPNKPMDRQSYYPSAASPPPPSYISDKVSKVGSHMERWAMKRNDSGVGLVDRYEHIPAAAHADMEALWKASNHEFPVAGRKVQFGLYQPPGNGRCLAIGTSMEDLIYSMERDTTSNQANEPLAPKQFAVKKYCPTAPCSLPTATLVLPEKNSSAKGVKETTTIFPQSAGIDAIEAVASSPRARHIATFDPTAESPEAAQLARDAVAEAHAMFGCDLTKKTRKRDSLGAVTAQYDLVHPALGVCAVTVNKSLSPISMNGPRAKISIHHPTATPAAIAADTLNLGFLDFAHDACVLDIPGLLALDRHYVIDTFISTMLAVAVIEDDALMTETITFEPPPQAALASTSKAERRASVGGSSTTTSKNLFKRSTTKEKKEKSKKAEIIEEIDEMGPLAKGALAILGFGFKASAWVIITGVKVGVNVVVGVGKVAAKHAEKHAERH</sequence>
<evidence type="ECO:0000256" key="1">
    <source>
        <dbReference type="SAM" id="MobiDB-lite"/>
    </source>
</evidence>
<feature type="compositionally biased region" description="Polar residues" evidence="1">
    <location>
        <begin position="584"/>
        <end position="597"/>
    </location>
</feature>
<feature type="compositionally biased region" description="Polar residues" evidence="1">
    <location>
        <begin position="199"/>
        <end position="222"/>
    </location>
</feature>
<dbReference type="AlphaFoldDB" id="A0A6A6CM28"/>
<dbReference type="OrthoDB" id="5383338at2759"/>
<feature type="region of interest" description="Disordered" evidence="1">
    <location>
        <begin position="567"/>
        <end position="608"/>
    </location>
</feature>
<organism evidence="2 3">
    <name type="scientific">Zasmidium cellare ATCC 36951</name>
    <dbReference type="NCBI Taxonomy" id="1080233"/>
    <lineage>
        <taxon>Eukaryota</taxon>
        <taxon>Fungi</taxon>
        <taxon>Dikarya</taxon>
        <taxon>Ascomycota</taxon>
        <taxon>Pezizomycotina</taxon>
        <taxon>Dothideomycetes</taxon>
        <taxon>Dothideomycetidae</taxon>
        <taxon>Mycosphaerellales</taxon>
        <taxon>Mycosphaerellaceae</taxon>
        <taxon>Zasmidium</taxon>
    </lineage>
</organism>
<feature type="compositionally biased region" description="Acidic residues" evidence="1">
    <location>
        <begin position="115"/>
        <end position="126"/>
    </location>
</feature>